<dbReference type="Proteomes" id="UP000009096">
    <property type="component" value="Chromosome 1"/>
</dbReference>
<evidence type="ECO:0000313" key="1">
    <source>
        <dbReference type="EMBL" id="EWG50600.1"/>
    </source>
</evidence>
<dbReference type="EMBL" id="DS022254">
    <property type="protein sequence ID" value="EWG50600.1"/>
    <property type="molecule type" value="Genomic_DNA"/>
</dbReference>
<protein>
    <submittedName>
        <fullName evidence="1">Uncharacterized protein</fullName>
    </submittedName>
</protein>
<accession>W7MSH4</accession>
<dbReference type="GeneID" id="30073536"/>
<dbReference type="EMBL" id="CM000578">
    <property type="protein sequence ID" value="EWG50600.1"/>
    <property type="molecule type" value="Genomic_DNA"/>
</dbReference>
<proteinExistence type="predicted"/>
<dbReference type="VEuPathDB" id="FungiDB:FVEG_16660"/>
<dbReference type="UniPathway" id="UPA00068"/>
<dbReference type="GO" id="GO:0006526">
    <property type="term" value="P:L-arginine biosynthetic process"/>
    <property type="evidence" value="ECO:0007669"/>
    <property type="project" value="UniProtKB-UniPathway"/>
</dbReference>
<dbReference type="RefSeq" id="XP_018756791.1">
    <property type="nucleotide sequence ID" value="XM_018905903.1"/>
</dbReference>
<sequence length="91" mass="9795">MPQDQGTAILTSLPTTKSGWLNGTMENIFTGIKKDYHTLAWAADGSFHQNGRVLFYYGSDMHSVALSSVYENFVSGRASLGDSNLESGGTS</sequence>
<keyword evidence="2" id="KW-1185">Reference proteome</keyword>
<dbReference type="Gene3D" id="3.40.630.30">
    <property type="match status" value="1"/>
</dbReference>
<gene>
    <name evidence="1" type="ORF">FVEG_16660</name>
</gene>
<name>W7MSH4_GIBM7</name>
<dbReference type="KEGG" id="fvr:FVEG_16660"/>
<dbReference type="AlphaFoldDB" id="W7MSH4"/>
<organism evidence="1 2">
    <name type="scientific">Gibberella moniliformis (strain M3125 / FGSC 7600)</name>
    <name type="common">Maize ear and stalk rot fungus</name>
    <name type="synonym">Fusarium verticillioides</name>
    <dbReference type="NCBI Taxonomy" id="334819"/>
    <lineage>
        <taxon>Eukaryota</taxon>
        <taxon>Fungi</taxon>
        <taxon>Dikarya</taxon>
        <taxon>Ascomycota</taxon>
        <taxon>Pezizomycotina</taxon>
        <taxon>Sordariomycetes</taxon>
        <taxon>Hypocreomycetidae</taxon>
        <taxon>Hypocreales</taxon>
        <taxon>Nectriaceae</taxon>
        <taxon>Fusarium</taxon>
        <taxon>Fusarium fujikuroi species complex</taxon>
    </lineage>
</organism>
<dbReference type="STRING" id="334819.W7MSH4"/>
<evidence type="ECO:0000313" key="2">
    <source>
        <dbReference type="Proteomes" id="UP000009096"/>
    </source>
</evidence>
<dbReference type="OrthoDB" id="438291at2759"/>
<reference evidence="1 2" key="1">
    <citation type="journal article" date="2010" name="Nature">
        <title>Comparative genomics reveals mobile pathogenicity chromosomes in Fusarium.</title>
        <authorList>
            <person name="Ma L.J."/>
            <person name="van der Does H.C."/>
            <person name="Borkovich K.A."/>
            <person name="Coleman J.J."/>
            <person name="Daboussi M.J."/>
            <person name="Di Pietro A."/>
            <person name="Dufresne M."/>
            <person name="Freitag M."/>
            <person name="Grabherr M."/>
            <person name="Henrissat B."/>
            <person name="Houterman P.M."/>
            <person name="Kang S."/>
            <person name="Shim W.B."/>
            <person name="Woloshuk C."/>
            <person name="Xie X."/>
            <person name="Xu J.R."/>
            <person name="Antoniw J."/>
            <person name="Baker S.E."/>
            <person name="Bluhm B.H."/>
            <person name="Breakspear A."/>
            <person name="Brown D.W."/>
            <person name="Butchko R.A."/>
            <person name="Chapman S."/>
            <person name="Coulson R."/>
            <person name="Coutinho P.M."/>
            <person name="Danchin E.G."/>
            <person name="Diener A."/>
            <person name="Gale L.R."/>
            <person name="Gardiner D.M."/>
            <person name="Goff S."/>
            <person name="Hammond-Kosack K.E."/>
            <person name="Hilburn K."/>
            <person name="Hua-Van A."/>
            <person name="Jonkers W."/>
            <person name="Kazan K."/>
            <person name="Kodira C.D."/>
            <person name="Koehrsen M."/>
            <person name="Kumar L."/>
            <person name="Lee Y.H."/>
            <person name="Li L."/>
            <person name="Manners J.M."/>
            <person name="Miranda-Saavedra D."/>
            <person name="Mukherjee M."/>
            <person name="Park G."/>
            <person name="Park J."/>
            <person name="Park S.Y."/>
            <person name="Proctor R.H."/>
            <person name="Regev A."/>
            <person name="Ruiz-Roldan M.C."/>
            <person name="Sain D."/>
            <person name="Sakthikumar S."/>
            <person name="Sykes S."/>
            <person name="Schwartz D.C."/>
            <person name="Turgeon B.G."/>
            <person name="Wapinski I."/>
            <person name="Yoder O."/>
            <person name="Young S."/>
            <person name="Zeng Q."/>
            <person name="Zhou S."/>
            <person name="Galagan J."/>
            <person name="Cuomo C.A."/>
            <person name="Kistler H.C."/>
            <person name="Rep M."/>
        </authorList>
    </citation>
    <scope>NUCLEOTIDE SEQUENCE [LARGE SCALE GENOMIC DNA]</scope>
    <source>
        <strain evidence="2">M3125 / FGSC 7600</strain>
    </source>
</reference>